<evidence type="ECO:0000313" key="7">
    <source>
        <dbReference type="Proteomes" id="UP000280296"/>
    </source>
</evidence>
<dbReference type="SUPFAM" id="SSF52540">
    <property type="entry name" value="P-loop containing nucleoside triphosphate hydrolases"/>
    <property type="match status" value="1"/>
</dbReference>
<evidence type="ECO:0000256" key="3">
    <source>
        <dbReference type="ARBA" id="ARBA00022840"/>
    </source>
</evidence>
<evidence type="ECO:0000256" key="2">
    <source>
        <dbReference type="ARBA" id="ARBA00022741"/>
    </source>
</evidence>
<dbReference type="Pfam" id="PF00005">
    <property type="entry name" value="ABC_tran"/>
    <property type="match status" value="1"/>
</dbReference>
<dbReference type="EMBL" id="RYZH01000018">
    <property type="protein sequence ID" value="RUL87667.1"/>
    <property type="molecule type" value="Genomic_DNA"/>
</dbReference>
<dbReference type="PANTHER" id="PTHR24220">
    <property type="entry name" value="IMPORT ATP-BINDING PROTEIN"/>
    <property type="match status" value="1"/>
</dbReference>
<accession>A0A432MKD7</accession>
<dbReference type="InterPro" id="IPR003593">
    <property type="entry name" value="AAA+_ATPase"/>
</dbReference>
<dbReference type="GO" id="GO:0005886">
    <property type="term" value="C:plasma membrane"/>
    <property type="evidence" value="ECO:0007669"/>
    <property type="project" value="TreeGrafter"/>
</dbReference>
<reference evidence="6 7" key="2">
    <citation type="submission" date="2019-01" db="EMBL/GenBank/DDBJ databases">
        <title>Tautonia sociabilis, a novel thermotolerant planctomycete of Isosphaeraceae family, isolated from a 4000 m deep subterranean habitat.</title>
        <authorList>
            <person name="Kovaleva O.L."/>
            <person name="Elcheninov A.G."/>
            <person name="Van Heerden E."/>
            <person name="Toshchakov S.V."/>
            <person name="Novikov A."/>
            <person name="Bonch-Osmolovskaya E.A."/>
            <person name="Kublanov I.V."/>
        </authorList>
    </citation>
    <scope>NUCLEOTIDE SEQUENCE [LARGE SCALE GENOMIC DNA]</scope>
    <source>
        <strain evidence="6 7">GM2012</strain>
    </source>
</reference>
<protein>
    <submittedName>
        <fullName evidence="6">ABC transporter ATP-binding protein</fullName>
    </submittedName>
</protein>
<dbReference type="OrthoDB" id="273392at2"/>
<dbReference type="SMART" id="SM00382">
    <property type="entry name" value="AAA"/>
    <property type="match status" value="1"/>
</dbReference>
<reference evidence="6 7" key="1">
    <citation type="submission" date="2018-12" db="EMBL/GenBank/DDBJ databases">
        <authorList>
            <person name="Toschakov S.V."/>
        </authorList>
    </citation>
    <scope>NUCLEOTIDE SEQUENCE [LARGE SCALE GENOMIC DNA]</scope>
    <source>
        <strain evidence="6 7">GM2012</strain>
    </source>
</reference>
<evidence type="ECO:0000313" key="6">
    <source>
        <dbReference type="EMBL" id="RUL87667.1"/>
    </source>
</evidence>
<evidence type="ECO:0000256" key="1">
    <source>
        <dbReference type="ARBA" id="ARBA00022448"/>
    </source>
</evidence>
<evidence type="ECO:0000259" key="5">
    <source>
        <dbReference type="PROSITE" id="PS50893"/>
    </source>
</evidence>
<dbReference type="RefSeq" id="WP_126725377.1">
    <property type="nucleotide sequence ID" value="NZ_RYZH01000018.1"/>
</dbReference>
<dbReference type="PANTHER" id="PTHR24220:SF689">
    <property type="entry name" value="LIPOPROTEIN-RELEASING SYSTEM ATP-BINDING PROTEIN LOLD"/>
    <property type="match status" value="1"/>
</dbReference>
<dbReference type="Gene3D" id="3.40.50.300">
    <property type="entry name" value="P-loop containing nucleotide triphosphate hydrolases"/>
    <property type="match status" value="1"/>
</dbReference>
<dbReference type="PROSITE" id="PS50893">
    <property type="entry name" value="ABC_TRANSPORTER_2"/>
    <property type="match status" value="1"/>
</dbReference>
<dbReference type="InterPro" id="IPR027417">
    <property type="entry name" value="P-loop_NTPase"/>
</dbReference>
<dbReference type="InterPro" id="IPR017911">
    <property type="entry name" value="MacB-like_ATP-bd"/>
</dbReference>
<dbReference type="GO" id="GO:0005524">
    <property type="term" value="F:ATP binding"/>
    <property type="evidence" value="ECO:0007669"/>
    <property type="project" value="UniProtKB-KW"/>
</dbReference>
<dbReference type="CDD" id="cd03255">
    <property type="entry name" value="ABC_MJ0796_LolCDE_FtsE"/>
    <property type="match status" value="1"/>
</dbReference>
<evidence type="ECO:0000256" key="4">
    <source>
        <dbReference type="ARBA" id="ARBA00038388"/>
    </source>
</evidence>
<keyword evidence="7" id="KW-1185">Reference proteome</keyword>
<dbReference type="PROSITE" id="PS00211">
    <property type="entry name" value="ABC_TRANSPORTER_1"/>
    <property type="match status" value="1"/>
</dbReference>
<keyword evidence="3 6" id="KW-0067">ATP-binding</keyword>
<keyword evidence="2" id="KW-0547">Nucleotide-binding</keyword>
<dbReference type="GO" id="GO:0098796">
    <property type="term" value="C:membrane protein complex"/>
    <property type="evidence" value="ECO:0007669"/>
    <property type="project" value="UniProtKB-ARBA"/>
</dbReference>
<comment type="caution">
    <text evidence="6">The sequence shown here is derived from an EMBL/GenBank/DDBJ whole genome shotgun (WGS) entry which is preliminary data.</text>
</comment>
<sequence>MDPHLSTVGLSKSYRKGRDPVPVLDGVDLEVDRGELLAIVGASGSGKSTLLHLIGLLDAADSGRIFLDGRRIDDLTGRKRDALRNGTFGLIFQFYHLLPELSALENVLLPLAIRLGPLSYLSQRRSIRREAESLLDRVGLSHRRTHTPGELSGGEMQRVAIARALAAGPSVVLADEPTGNLDANTGREVLDLLRDLNRERRLTMILVTHDLAIAAKADRVVRLAEGRLEEWSPVFA</sequence>
<dbReference type="InterPro" id="IPR003439">
    <property type="entry name" value="ABC_transporter-like_ATP-bd"/>
</dbReference>
<keyword evidence="1" id="KW-0813">Transport</keyword>
<organism evidence="6 7">
    <name type="scientific">Tautonia sociabilis</name>
    <dbReference type="NCBI Taxonomy" id="2080755"/>
    <lineage>
        <taxon>Bacteria</taxon>
        <taxon>Pseudomonadati</taxon>
        <taxon>Planctomycetota</taxon>
        <taxon>Planctomycetia</taxon>
        <taxon>Isosphaerales</taxon>
        <taxon>Isosphaeraceae</taxon>
        <taxon>Tautonia</taxon>
    </lineage>
</organism>
<dbReference type="InterPro" id="IPR017871">
    <property type="entry name" value="ABC_transporter-like_CS"/>
</dbReference>
<dbReference type="Proteomes" id="UP000280296">
    <property type="component" value="Unassembled WGS sequence"/>
</dbReference>
<dbReference type="FunFam" id="3.40.50.300:FF:000032">
    <property type="entry name" value="Export ABC transporter ATP-binding protein"/>
    <property type="match status" value="1"/>
</dbReference>
<dbReference type="GO" id="GO:0022857">
    <property type="term" value="F:transmembrane transporter activity"/>
    <property type="evidence" value="ECO:0007669"/>
    <property type="project" value="UniProtKB-ARBA"/>
</dbReference>
<name>A0A432MKD7_9BACT</name>
<dbReference type="GO" id="GO:0016887">
    <property type="term" value="F:ATP hydrolysis activity"/>
    <property type="evidence" value="ECO:0007669"/>
    <property type="project" value="InterPro"/>
</dbReference>
<comment type="similarity">
    <text evidence="4">Belongs to the ABC transporter superfamily. Macrolide exporter (TC 3.A.1.122) family.</text>
</comment>
<dbReference type="AlphaFoldDB" id="A0A432MKD7"/>
<proteinExistence type="inferred from homology"/>
<feature type="domain" description="ABC transporter" evidence="5">
    <location>
        <begin position="5"/>
        <end position="236"/>
    </location>
</feature>
<dbReference type="InterPro" id="IPR015854">
    <property type="entry name" value="ABC_transpr_LolD-like"/>
</dbReference>
<gene>
    <name evidence="6" type="ORF">TsocGM_10785</name>
</gene>